<organism evidence="5 7">
    <name type="scientific">Didymodactylos carnosus</name>
    <dbReference type="NCBI Taxonomy" id="1234261"/>
    <lineage>
        <taxon>Eukaryota</taxon>
        <taxon>Metazoa</taxon>
        <taxon>Spiralia</taxon>
        <taxon>Gnathifera</taxon>
        <taxon>Rotifera</taxon>
        <taxon>Eurotatoria</taxon>
        <taxon>Bdelloidea</taxon>
        <taxon>Philodinida</taxon>
        <taxon>Philodinidae</taxon>
        <taxon>Didymodactylos</taxon>
    </lineage>
</organism>
<gene>
    <name evidence="5" type="ORF">OVA965_LOCUS45377</name>
    <name evidence="6" type="ORF">TMI583_LOCUS48817</name>
</gene>
<evidence type="ECO:0000256" key="2">
    <source>
        <dbReference type="ARBA" id="ARBA00022553"/>
    </source>
</evidence>
<comment type="caution">
    <text evidence="5">The sequence shown here is derived from an EMBL/GenBank/DDBJ whole genome shotgun (WGS) entry which is preliminary data.</text>
</comment>
<dbReference type="PROSITE" id="PS50001">
    <property type="entry name" value="SH2"/>
    <property type="match status" value="1"/>
</dbReference>
<feature type="non-terminal residue" evidence="5">
    <location>
        <position position="1"/>
    </location>
</feature>
<dbReference type="Pfam" id="PF00017">
    <property type="entry name" value="SH2"/>
    <property type="match status" value="1"/>
</dbReference>
<dbReference type="GO" id="GO:0035556">
    <property type="term" value="P:intracellular signal transduction"/>
    <property type="evidence" value="ECO:0007669"/>
    <property type="project" value="TreeGrafter"/>
</dbReference>
<protein>
    <recommendedName>
        <fullName evidence="4">SH2 domain-containing protein</fullName>
    </recommendedName>
</protein>
<dbReference type="AlphaFoldDB" id="A0A8S2G9R6"/>
<evidence type="ECO:0000313" key="7">
    <source>
        <dbReference type="Proteomes" id="UP000677228"/>
    </source>
</evidence>
<reference evidence="5" key="1">
    <citation type="submission" date="2021-02" db="EMBL/GenBank/DDBJ databases">
        <authorList>
            <person name="Nowell W R."/>
        </authorList>
    </citation>
    <scope>NUCLEOTIDE SEQUENCE</scope>
</reference>
<dbReference type="InterPro" id="IPR030523">
    <property type="entry name" value="SH2B"/>
</dbReference>
<dbReference type="EMBL" id="CAJNOK010071006">
    <property type="protein sequence ID" value="CAF1663029.1"/>
    <property type="molecule type" value="Genomic_DNA"/>
</dbReference>
<dbReference type="PRINTS" id="PR00401">
    <property type="entry name" value="SH2DOMAIN"/>
</dbReference>
<evidence type="ECO:0000313" key="6">
    <source>
        <dbReference type="EMBL" id="CAF4523637.1"/>
    </source>
</evidence>
<proteinExistence type="inferred from homology"/>
<keyword evidence="3" id="KW-0727">SH2 domain</keyword>
<comment type="similarity">
    <text evidence="1">Belongs to the SH2B adapter family.</text>
</comment>
<sequence>CLLNKTHSLTVNNTSRCRQNLNDCPWFHYHLSRRDAARLVVQTYPSDGNYLIRQSETRPGEYVLTFNHSGKAKHLRMFIDSDGFC</sequence>
<evidence type="ECO:0000259" key="4">
    <source>
        <dbReference type="PROSITE" id="PS50001"/>
    </source>
</evidence>
<dbReference type="Proteomes" id="UP000682733">
    <property type="component" value="Unassembled WGS sequence"/>
</dbReference>
<dbReference type="PANTHER" id="PTHR10872">
    <property type="entry name" value="SH2B ADAPTER PROTEIN"/>
    <property type="match status" value="1"/>
</dbReference>
<name>A0A8S2G9R6_9BILA</name>
<dbReference type="InterPro" id="IPR000980">
    <property type="entry name" value="SH2"/>
</dbReference>
<dbReference type="PANTHER" id="PTHR10872:SF2">
    <property type="entry name" value="LNK, ISOFORM D"/>
    <property type="match status" value="1"/>
</dbReference>
<evidence type="ECO:0000256" key="3">
    <source>
        <dbReference type="PROSITE-ProRule" id="PRU00191"/>
    </source>
</evidence>
<dbReference type="SUPFAM" id="SSF55550">
    <property type="entry name" value="SH2 domain"/>
    <property type="match status" value="1"/>
</dbReference>
<dbReference type="Proteomes" id="UP000677228">
    <property type="component" value="Unassembled WGS sequence"/>
</dbReference>
<feature type="non-terminal residue" evidence="5">
    <location>
        <position position="85"/>
    </location>
</feature>
<dbReference type="Gene3D" id="3.30.505.10">
    <property type="entry name" value="SH2 domain"/>
    <property type="match status" value="1"/>
</dbReference>
<feature type="domain" description="SH2" evidence="4">
    <location>
        <begin position="26"/>
        <end position="85"/>
    </location>
</feature>
<dbReference type="GO" id="GO:0005068">
    <property type="term" value="F:transmembrane receptor protein tyrosine kinase adaptor activity"/>
    <property type="evidence" value="ECO:0007669"/>
    <property type="project" value="TreeGrafter"/>
</dbReference>
<keyword evidence="2" id="KW-0597">Phosphoprotein</keyword>
<evidence type="ECO:0000256" key="1">
    <source>
        <dbReference type="ARBA" id="ARBA00010220"/>
    </source>
</evidence>
<evidence type="ECO:0000313" key="5">
    <source>
        <dbReference type="EMBL" id="CAF1663029.1"/>
    </source>
</evidence>
<accession>A0A8S2G9R6</accession>
<dbReference type="GO" id="GO:0005886">
    <property type="term" value="C:plasma membrane"/>
    <property type="evidence" value="ECO:0007669"/>
    <property type="project" value="TreeGrafter"/>
</dbReference>
<dbReference type="InterPro" id="IPR036860">
    <property type="entry name" value="SH2_dom_sf"/>
</dbReference>
<dbReference type="EMBL" id="CAJOBA010102069">
    <property type="protein sequence ID" value="CAF4523637.1"/>
    <property type="molecule type" value="Genomic_DNA"/>
</dbReference>